<dbReference type="Gene3D" id="3.90.1200.10">
    <property type="match status" value="1"/>
</dbReference>
<dbReference type="InterPro" id="IPR036318">
    <property type="entry name" value="FAD-bd_PCMH-like_sf"/>
</dbReference>
<sequence>MPVFSTTRSGLPTRGPPGIDLSDRNRQTIYRHADRVVEKVGSRYILKTTSNTVNNSEAATHNFITRNTTVPVPKVYGEWLSSLRRKHNILEGRIWGFTLADCWKDLPLHARLNVAQEVAGHMRELARFTHTRMESVSGKRLPNNCFNPRPRDPRGYLSGRWSDDDDIFNNEFYIPLRRAGVSRATVAKIRRTMPPCRGELVLTHCDLFVGNVMVDPARGVVTGIIDWESGGYWPGWFQYARITQGCSDDDGEWKFLLSRMCRDDIRHAEHGRVWWHMVQTFLYEPDSAEAMVWLGLLLGHIDGRVSRATLHRYQNIGDRTKEMMTNQDMARFLNTLASALPGLVSFPNSSAYSIHNIYWSERQSEVHPSCFVAPNTAQDVAEAVKVVTCHNAPFTVKAGGHTPFEGGSNIDQGVTIALANLDAITVGPDRGTVSVGAGTRWINISEALDPLGLAVVGGRSATVGVSGLALGGGISYFSGTKGWACDNVRNYEVVLASGDIVNASPNENSDLYWALRGGGGSNFGIVTRFDLASFDQGDLWASSLIWPGALNRTLITLIHDLLVNGLPSDPEAHTYFVMTYYPQLGGYLAMNDQYHATHSDASSPPAVFAPFHDASLPTLLANTRVANVSRLSRDIELPFGLRQAYWDTSVTATATADLLLDIVPLWEEQVETLTAAAAAVNSTVETYLVYQGISSNILEAMQANGGNALGLRPEDGPVMIVQLSLTWGSAALDELVESTSRETIAKVNALAASRGAMSKNGYMYMNYADPSQDVYAGYGSENLTRLRRVSRAYDPAGKFRKLWRGYFKL</sequence>
<dbReference type="PANTHER" id="PTHR42973">
    <property type="entry name" value="BINDING OXIDOREDUCTASE, PUTATIVE (AFU_ORTHOLOGUE AFUA_1G17690)-RELATED"/>
    <property type="match status" value="1"/>
</dbReference>
<protein>
    <recommendedName>
        <fullName evidence="6">FAD-binding PCMH-type domain-containing protein</fullName>
    </recommendedName>
</protein>
<keyword evidence="4" id="KW-0560">Oxidoreductase</keyword>
<keyword evidence="8" id="KW-1185">Reference proteome</keyword>
<dbReference type="SUPFAM" id="SSF56112">
    <property type="entry name" value="Protein kinase-like (PK-like)"/>
    <property type="match status" value="1"/>
</dbReference>
<evidence type="ECO:0000256" key="3">
    <source>
        <dbReference type="ARBA" id="ARBA00022827"/>
    </source>
</evidence>
<dbReference type="Pfam" id="PF01565">
    <property type="entry name" value="FAD_binding_4"/>
    <property type="match status" value="1"/>
</dbReference>
<dbReference type="Pfam" id="PF01636">
    <property type="entry name" value="APH"/>
    <property type="match status" value="1"/>
</dbReference>
<dbReference type="InterPro" id="IPR016166">
    <property type="entry name" value="FAD-bd_PCMH"/>
</dbReference>
<dbReference type="Gene3D" id="3.30.465.10">
    <property type="match status" value="1"/>
</dbReference>
<proteinExistence type="inferred from homology"/>
<dbReference type="AlphaFoldDB" id="A0AAN6PX16"/>
<dbReference type="SUPFAM" id="SSF56176">
    <property type="entry name" value="FAD-binding/transporter-associated domain-like"/>
    <property type="match status" value="1"/>
</dbReference>
<comment type="caution">
    <text evidence="7">The sequence shown here is derived from an EMBL/GenBank/DDBJ whole genome shotgun (WGS) entry which is preliminary data.</text>
</comment>
<name>A0AAN6PX16_9PEZI</name>
<dbReference type="CDD" id="cd05120">
    <property type="entry name" value="APH_ChoK_like"/>
    <property type="match status" value="1"/>
</dbReference>
<dbReference type="InterPro" id="IPR016169">
    <property type="entry name" value="FAD-bd_PCMH_sub2"/>
</dbReference>
<keyword evidence="3" id="KW-0274">FAD</keyword>
<reference evidence="7" key="2">
    <citation type="submission" date="2023-05" db="EMBL/GenBank/DDBJ databases">
        <authorList>
            <consortium name="Lawrence Berkeley National Laboratory"/>
            <person name="Steindorff A."/>
            <person name="Hensen N."/>
            <person name="Bonometti L."/>
            <person name="Westerberg I."/>
            <person name="Brannstrom I.O."/>
            <person name="Guillou S."/>
            <person name="Cros-Aarteil S."/>
            <person name="Calhoun S."/>
            <person name="Haridas S."/>
            <person name="Kuo A."/>
            <person name="Mondo S."/>
            <person name="Pangilinan J."/>
            <person name="Riley R."/>
            <person name="Labutti K."/>
            <person name="Andreopoulos B."/>
            <person name="Lipzen A."/>
            <person name="Chen C."/>
            <person name="Yanf M."/>
            <person name="Daum C."/>
            <person name="Ng V."/>
            <person name="Clum A."/>
            <person name="Ohm R."/>
            <person name="Martin F."/>
            <person name="Silar P."/>
            <person name="Natvig D."/>
            <person name="Lalanne C."/>
            <person name="Gautier V."/>
            <person name="Ament-Velasquez S.L."/>
            <person name="Kruys A."/>
            <person name="Hutchinson M.I."/>
            <person name="Powell A.J."/>
            <person name="Barry K."/>
            <person name="Miller A.N."/>
            <person name="Grigoriev I.V."/>
            <person name="Debuchy R."/>
            <person name="Gladieux P."/>
            <person name="Thoren M.H."/>
            <person name="Johannesson H."/>
        </authorList>
    </citation>
    <scope>NUCLEOTIDE SEQUENCE</scope>
    <source>
        <strain evidence="7">CBS 757.83</strain>
    </source>
</reference>
<evidence type="ECO:0000256" key="5">
    <source>
        <dbReference type="SAM" id="MobiDB-lite"/>
    </source>
</evidence>
<evidence type="ECO:0000313" key="7">
    <source>
        <dbReference type="EMBL" id="KAK4099525.1"/>
    </source>
</evidence>
<keyword evidence="2" id="KW-0285">Flavoprotein</keyword>
<evidence type="ECO:0000256" key="1">
    <source>
        <dbReference type="ARBA" id="ARBA00005466"/>
    </source>
</evidence>
<evidence type="ECO:0000313" key="8">
    <source>
        <dbReference type="Proteomes" id="UP001305647"/>
    </source>
</evidence>
<dbReference type="Proteomes" id="UP001305647">
    <property type="component" value="Unassembled WGS sequence"/>
</dbReference>
<evidence type="ECO:0000259" key="6">
    <source>
        <dbReference type="PROSITE" id="PS51387"/>
    </source>
</evidence>
<gene>
    <name evidence="7" type="ORF">N658DRAFT_508569</name>
</gene>
<evidence type="ECO:0000256" key="2">
    <source>
        <dbReference type="ARBA" id="ARBA00022630"/>
    </source>
</evidence>
<dbReference type="GO" id="GO:0016491">
    <property type="term" value="F:oxidoreductase activity"/>
    <property type="evidence" value="ECO:0007669"/>
    <property type="project" value="UniProtKB-KW"/>
</dbReference>
<dbReference type="GO" id="GO:0071949">
    <property type="term" value="F:FAD binding"/>
    <property type="evidence" value="ECO:0007669"/>
    <property type="project" value="InterPro"/>
</dbReference>
<dbReference type="InterPro" id="IPR050416">
    <property type="entry name" value="FAD-linked_Oxidoreductase"/>
</dbReference>
<dbReference type="PANTHER" id="PTHR42973:SF54">
    <property type="entry name" value="FAD-BINDING PCMH-TYPE DOMAIN-CONTAINING PROTEIN"/>
    <property type="match status" value="1"/>
</dbReference>
<reference evidence="7" key="1">
    <citation type="journal article" date="2023" name="Mol. Phylogenet. Evol.">
        <title>Genome-scale phylogeny and comparative genomics of the fungal order Sordariales.</title>
        <authorList>
            <person name="Hensen N."/>
            <person name="Bonometti L."/>
            <person name="Westerberg I."/>
            <person name="Brannstrom I.O."/>
            <person name="Guillou S."/>
            <person name="Cros-Aarteil S."/>
            <person name="Calhoun S."/>
            <person name="Haridas S."/>
            <person name="Kuo A."/>
            <person name="Mondo S."/>
            <person name="Pangilinan J."/>
            <person name="Riley R."/>
            <person name="LaButti K."/>
            <person name="Andreopoulos B."/>
            <person name="Lipzen A."/>
            <person name="Chen C."/>
            <person name="Yan M."/>
            <person name="Daum C."/>
            <person name="Ng V."/>
            <person name="Clum A."/>
            <person name="Steindorff A."/>
            <person name="Ohm R.A."/>
            <person name="Martin F."/>
            <person name="Silar P."/>
            <person name="Natvig D.O."/>
            <person name="Lalanne C."/>
            <person name="Gautier V."/>
            <person name="Ament-Velasquez S.L."/>
            <person name="Kruys A."/>
            <person name="Hutchinson M.I."/>
            <person name="Powell A.J."/>
            <person name="Barry K."/>
            <person name="Miller A.N."/>
            <person name="Grigoriev I.V."/>
            <person name="Debuchy R."/>
            <person name="Gladieux P."/>
            <person name="Hiltunen Thoren M."/>
            <person name="Johannesson H."/>
        </authorList>
    </citation>
    <scope>NUCLEOTIDE SEQUENCE</scope>
    <source>
        <strain evidence="7">CBS 757.83</strain>
    </source>
</reference>
<organism evidence="7 8">
    <name type="scientific">Parathielavia hyrcaniae</name>
    <dbReference type="NCBI Taxonomy" id="113614"/>
    <lineage>
        <taxon>Eukaryota</taxon>
        <taxon>Fungi</taxon>
        <taxon>Dikarya</taxon>
        <taxon>Ascomycota</taxon>
        <taxon>Pezizomycotina</taxon>
        <taxon>Sordariomycetes</taxon>
        <taxon>Sordariomycetidae</taxon>
        <taxon>Sordariales</taxon>
        <taxon>Chaetomiaceae</taxon>
        <taxon>Parathielavia</taxon>
    </lineage>
</organism>
<dbReference type="InterPro" id="IPR002575">
    <property type="entry name" value="Aminoglycoside_PTrfase"/>
</dbReference>
<evidence type="ECO:0000256" key="4">
    <source>
        <dbReference type="ARBA" id="ARBA00023002"/>
    </source>
</evidence>
<dbReference type="InterPro" id="IPR006094">
    <property type="entry name" value="Oxid_FAD_bind_N"/>
</dbReference>
<comment type="similarity">
    <text evidence="1">Belongs to the oxygen-dependent FAD-linked oxidoreductase family.</text>
</comment>
<feature type="compositionally biased region" description="Polar residues" evidence="5">
    <location>
        <begin position="1"/>
        <end position="10"/>
    </location>
</feature>
<feature type="domain" description="FAD-binding PCMH-type" evidence="6">
    <location>
        <begin position="364"/>
        <end position="536"/>
    </location>
</feature>
<accession>A0AAN6PX16</accession>
<dbReference type="EMBL" id="MU863648">
    <property type="protein sequence ID" value="KAK4099525.1"/>
    <property type="molecule type" value="Genomic_DNA"/>
</dbReference>
<dbReference type="PROSITE" id="PS51387">
    <property type="entry name" value="FAD_PCMH"/>
    <property type="match status" value="1"/>
</dbReference>
<dbReference type="InterPro" id="IPR011009">
    <property type="entry name" value="Kinase-like_dom_sf"/>
</dbReference>
<feature type="region of interest" description="Disordered" evidence="5">
    <location>
        <begin position="1"/>
        <end position="21"/>
    </location>
</feature>